<reference evidence="5" key="1">
    <citation type="journal article" date="2019" name="Int. J. Syst. Evol. Microbiol.">
        <title>The Global Catalogue of Microorganisms (GCM) 10K type strain sequencing project: providing services to taxonomists for standard genome sequencing and annotation.</title>
        <authorList>
            <consortium name="The Broad Institute Genomics Platform"/>
            <consortium name="The Broad Institute Genome Sequencing Center for Infectious Disease"/>
            <person name="Wu L."/>
            <person name="Ma J."/>
        </authorList>
    </citation>
    <scope>NUCLEOTIDE SEQUENCE [LARGE SCALE GENOMIC DNA]</scope>
    <source>
        <strain evidence="5">DFY28</strain>
    </source>
</reference>
<feature type="compositionally biased region" description="Low complexity" evidence="2">
    <location>
        <begin position="18"/>
        <end position="29"/>
    </location>
</feature>
<evidence type="ECO:0000259" key="3">
    <source>
        <dbReference type="Pfam" id="PF00437"/>
    </source>
</evidence>
<evidence type="ECO:0000313" key="5">
    <source>
        <dbReference type="Proteomes" id="UP001596098"/>
    </source>
</evidence>
<proteinExistence type="inferred from homology"/>
<dbReference type="CDD" id="cd01130">
    <property type="entry name" value="VirB11-like_ATPase"/>
    <property type="match status" value="1"/>
</dbReference>
<dbReference type="EMBL" id="JBHSQI010000002">
    <property type="protein sequence ID" value="MFC6152576.1"/>
    <property type="molecule type" value="Genomic_DNA"/>
</dbReference>
<dbReference type="Proteomes" id="UP001596098">
    <property type="component" value="Unassembled WGS sequence"/>
</dbReference>
<dbReference type="SUPFAM" id="SSF52540">
    <property type="entry name" value="P-loop containing nucleoside triphosphate hydrolases"/>
    <property type="match status" value="1"/>
</dbReference>
<feature type="region of interest" description="Disordered" evidence="2">
    <location>
        <begin position="1"/>
        <end position="34"/>
    </location>
</feature>
<dbReference type="Pfam" id="PF00437">
    <property type="entry name" value="T2SSE"/>
    <property type="match status" value="1"/>
</dbReference>
<dbReference type="InterPro" id="IPR027417">
    <property type="entry name" value="P-loop_NTPase"/>
</dbReference>
<gene>
    <name evidence="4" type="ORF">ACFPWU_02720</name>
</gene>
<protein>
    <submittedName>
        <fullName evidence="4">CpaF family protein</fullName>
    </submittedName>
</protein>
<dbReference type="Gene3D" id="3.30.450.380">
    <property type="match status" value="1"/>
</dbReference>
<dbReference type="PANTHER" id="PTHR30486">
    <property type="entry name" value="TWITCHING MOTILITY PROTEIN PILT"/>
    <property type="match status" value="1"/>
</dbReference>
<evidence type="ECO:0000256" key="2">
    <source>
        <dbReference type="SAM" id="MobiDB-lite"/>
    </source>
</evidence>
<comment type="caution">
    <text evidence="4">The sequence shown here is derived from an EMBL/GenBank/DDBJ whole genome shotgun (WGS) entry which is preliminary data.</text>
</comment>
<dbReference type="InterPro" id="IPR050921">
    <property type="entry name" value="T4SS_GSP_E_ATPase"/>
</dbReference>
<evidence type="ECO:0000313" key="4">
    <source>
        <dbReference type="EMBL" id="MFC6152576.1"/>
    </source>
</evidence>
<organism evidence="4 5">
    <name type="scientific">Nocardioides yefusunii</name>
    <dbReference type="NCBI Taxonomy" id="2500546"/>
    <lineage>
        <taxon>Bacteria</taxon>
        <taxon>Bacillati</taxon>
        <taxon>Actinomycetota</taxon>
        <taxon>Actinomycetes</taxon>
        <taxon>Propionibacteriales</taxon>
        <taxon>Nocardioidaceae</taxon>
        <taxon>Nocardioides</taxon>
    </lineage>
</organism>
<keyword evidence="5" id="KW-1185">Reference proteome</keyword>
<evidence type="ECO:0000256" key="1">
    <source>
        <dbReference type="ARBA" id="ARBA00006611"/>
    </source>
</evidence>
<dbReference type="PANTHER" id="PTHR30486:SF15">
    <property type="entry name" value="TYPE II_IV SECRETION SYSTEM ATPASE"/>
    <property type="match status" value="1"/>
</dbReference>
<dbReference type="InterPro" id="IPR001482">
    <property type="entry name" value="T2SS/T4SS_dom"/>
</dbReference>
<dbReference type="Gene3D" id="3.40.50.300">
    <property type="entry name" value="P-loop containing nucleotide triphosphate hydrolases"/>
    <property type="match status" value="1"/>
</dbReference>
<comment type="similarity">
    <text evidence="1">Belongs to the GSP E family.</text>
</comment>
<sequence length="463" mass="49729">MTSVAAAGPPRPAPLAPAAPTSAVAAPAPVQRPGMRRPLRADVDLADLLDPAVRGQIRAEGVDPQRDSAVVRRIVTAVVRAHDERSLTGDVERAADPAWLIDELVARVAGFGPLQRHLDDPDVEEIWINDPSRVFVARHGRHELTTTVLTTEQVDDLVERMLKASGRRVDRSSPFVDAMLPQGHRLHVVLEGITRGFTAVNIRKFRLQAARLTDLVALGSLTEQAALFLEASVRAGLNVLIAGATQAGKTTMLNCLAAAVPGGERIVSAEEVFELRFPHPDWVPMQTRQAGLEGTGEITLRALVKEALRMRPSRILVGEVRAEECLDLLLALNSGLPGMCTLHANSAREALVKMCTLPLLAGENISARFVVPTVASSVDVVVHLGVDVTGRRRVNEIVAVPGRVENDVIEVEPVFERTAGRLTWTGGLPPRADRFERVGIDIHGLLSSRQPASASPRAGGHGG</sequence>
<feature type="domain" description="Bacterial type II secretion system protein E" evidence="3">
    <location>
        <begin position="110"/>
        <end position="382"/>
    </location>
</feature>
<accession>A0ABW1QSV8</accession>
<name>A0ABW1QSV8_9ACTN</name>
<dbReference type="RefSeq" id="WP_128219755.1">
    <property type="nucleotide sequence ID" value="NZ_CP034929.1"/>
</dbReference>